<feature type="binding site" evidence="18">
    <location>
        <position position="157"/>
    </location>
    <ligand>
        <name>K(+)</name>
        <dbReference type="ChEBI" id="CHEBI:29103"/>
    </ligand>
</feature>
<evidence type="ECO:0000259" key="21">
    <source>
        <dbReference type="PROSITE" id="PS51385"/>
    </source>
</evidence>
<dbReference type="AlphaFoldDB" id="A0A077HL08"/>
<dbReference type="EC" id="5.1.99.6" evidence="19"/>
<dbReference type="PROSITE" id="PS51385">
    <property type="entry name" value="YJEF_N"/>
    <property type="match status" value="1"/>
</dbReference>
<evidence type="ECO:0000256" key="18">
    <source>
        <dbReference type="HAMAP-Rule" id="MF_01966"/>
    </source>
</evidence>
<evidence type="ECO:0000256" key="19">
    <source>
        <dbReference type="PIRNR" id="PIRNR017184"/>
    </source>
</evidence>
<comment type="function">
    <text evidence="14 19">Bifunctional enzyme that catalyzes the epimerization of the S- and R-forms of NAD(P)HX and the dehydration of the S-form of NAD(P)HX at the expense of ADP, which is converted to AMP. This allows the repair of both epimers of NAD(P)HX, a damaged form of NAD(P)H that is a result of enzymatic or heat-dependent hydration.</text>
</comment>
<dbReference type="Proteomes" id="UP000028939">
    <property type="component" value="Chromosome"/>
</dbReference>
<evidence type="ECO:0000256" key="4">
    <source>
        <dbReference type="ARBA" id="ARBA00009524"/>
    </source>
</evidence>
<dbReference type="Gene3D" id="3.40.1190.20">
    <property type="match status" value="1"/>
</dbReference>
<evidence type="ECO:0000256" key="8">
    <source>
        <dbReference type="ARBA" id="ARBA00022857"/>
    </source>
</evidence>
<dbReference type="SUPFAM" id="SSF64153">
    <property type="entry name" value="YjeF N-terminal domain-like"/>
    <property type="match status" value="1"/>
</dbReference>
<dbReference type="GO" id="GO:0046496">
    <property type="term" value="P:nicotinamide nucleotide metabolic process"/>
    <property type="evidence" value="ECO:0007669"/>
    <property type="project" value="UniProtKB-UniRule"/>
</dbReference>
<feature type="binding site" evidence="17">
    <location>
        <position position="279"/>
    </location>
    <ligand>
        <name>(6S)-NADPHX</name>
        <dbReference type="ChEBI" id="CHEBI:64076"/>
    </ligand>
</feature>
<dbReference type="Gene3D" id="3.40.50.10260">
    <property type="entry name" value="YjeF N-terminal domain"/>
    <property type="match status" value="1"/>
</dbReference>
<comment type="catalytic activity">
    <reaction evidence="15 17 19">
        <text>(6S)-NADHX + ADP = AMP + phosphate + NADH + H(+)</text>
        <dbReference type="Rhea" id="RHEA:32223"/>
        <dbReference type="ChEBI" id="CHEBI:15378"/>
        <dbReference type="ChEBI" id="CHEBI:43474"/>
        <dbReference type="ChEBI" id="CHEBI:57945"/>
        <dbReference type="ChEBI" id="CHEBI:64074"/>
        <dbReference type="ChEBI" id="CHEBI:456215"/>
        <dbReference type="ChEBI" id="CHEBI:456216"/>
        <dbReference type="EC" id="4.2.1.136"/>
    </reaction>
</comment>
<keyword evidence="12 17" id="KW-0456">Lyase</keyword>
<keyword evidence="9 18" id="KW-0630">Potassium</keyword>
<dbReference type="PANTHER" id="PTHR12592">
    <property type="entry name" value="ATP-DEPENDENT (S)-NAD(P)H-HYDRATE DEHYDRATASE FAMILY MEMBER"/>
    <property type="match status" value="1"/>
</dbReference>
<dbReference type="GO" id="GO:0046872">
    <property type="term" value="F:metal ion binding"/>
    <property type="evidence" value="ECO:0007669"/>
    <property type="project" value="UniProtKB-UniRule"/>
</dbReference>
<comment type="cofactor">
    <cofactor evidence="17">
        <name>Mg(2+)</name>
        <dbReference type="ChEBI" id="CHEBI:18420"/>
    </cofactor>
</comment>
<evidence type="ECO:0000256" key="15">
    <source>
        <dbReference type="ARBA" id="ARBA00048238"/>
    </source>
</evidence>
<dbReference type="Pfam" id="PF03853">
    <property type="entry name" value="YjeF_N"/>
    <property type="match status" value="1"/>
</dbReference>
<name>A0A077HL08_9CORY</name>
<evidence type="ECO:0000256" key="16">
    <source>
        <dbReference type="ARBA" id="ARBA00049209"/>
    </source>
</evidence>
<feature type="binding site" evidence="18">
    <location>
        <begin position="125"/>
        <end position="131"/>
    </location>
    <ligand>
        <name>(6S)-NADPHX</name>
        <dbReference type="ChEBI" id="CHEBI:64076"/>
    </ligand>
</feature>
<accession>A0A077HL08</accession>
<dbReference type="PIRSF" id="PIRSF017184">
    <property type="entry name" value="Nnr"/>
    <property type="match status" value="1"/>
</dbReference>
<feature type="binding site" evidence="17">
    <location>
        <position position="332"/>
    </location>
    <ligand>
        <name>(6S)-NADPHX</name>
        <dbReference type="ChEBI" id="CHEBI:64076"/>
    </ligand>
</feature>
<evidence type="ECO:0000256" key="7">
    <source>
        <dbReference type="ARBA" id="ARBA00022840"/>
    </source>
</evidence>
<dbReference type="InterPro" id="IPR030677">
    <property type="entry name" value="Nnr"/>
</dbReference>
<dbReference type="HAMAP" id="MF_01966">
    <property type="entry name" value="NADHX_epimerase"/>
    <property type="match status" value="1"/>
</dbReference>
<comment type="cofactor">
    <cofactor evidence="18 19">
        <name>K(+)</name>
        <dbReference type="ChEBI" id="CHEBI:29103"/>
    </cofactor>
    <text evidence="18 19">Binds 1 potassium ion per subunit.</text>
</comment>
<evidence type="ECO:0000256" key="10">
    <source>
        <dbReference type="ARBA" id="ARBA00023027"/>
    </source>
</evidence>
<keyword evidence="10 17" id="KW-0520">NAD</keyword>
<feature type="domain" description="YjeF N-terminal" evidence="21">
    <location>
        <begin position="11"/>
        <end position="208"/>
    </location>
</feature>
<keyword evidence="11 18" id="KW-0413">Isomerase</keyword>
<proteinExistence type="inferred from homology"/>
<evidence type="ECO:0000256" key="11">
    <source>
        <dbReference type="ARBA" id="ARBA00023235"/>
    </source>
</evidence>
<feature type="binding site" evidence="17">
    <location>
        <position position="452"/>
    </location>
    <ligand>
        <name>AMP</name>
        <dbReference type="ChEBI" id="CHEBI:456215"/>
    </ligand>
</feature>
<keyword evidence="7 17" id="KW-0067">ATP-binding</keyword>
<dbReference type="GO" id="GO:0110051">
    <property type="term" value="P:metabolite repair"/>
    <property type="evidence" value="ECO:0007669"/>
    <property type="project" value="TreeGrafter"/>
</dbReference>
<evidence type="ECO:0000313" key="22">
    <source>
        <dbReference type="EMBL" id="AIL97733.1"/>
    </source>
</evidence>
<evidence type="ECO:0000256" key="3">
    <source>
        <dbReference type="ARBA" id="ARBA00006001"/>
    </source>
</evidence>
<evidence type="ECO:0000259" key="20">
    <source>
        <dbReference type="PROSITE" id="PS51383"/>
    </source>
</evidence>
<dbReference type="OrthoDB" id="9806925at2"/>
<feature type="binding site" evidence="18">
    <location>
        <begin position="62"/>
        <end position="66"/>
    </location>
    <ligand>
        <name>(6S)-NADPHX</name>
        <dbReference type="ChEBI" id="CHEBI:64076"/>
    </ligand>
</feature>
<dbReference type="InterPro" id="IPR036652">
    <property type="entry name" value="YjeF_N_dom_sf"/>
</dbReference>
<comment type="similarity">
    <text evidence="18">Belongs to the NnrE/AIBP family.</text>
</comment>
<gene>
    <name evidence="17" type="primary">nnrD</name>
    <name evidence="18" type="synonym">nnrE</name>
    <name evidence="22" type="ORF">CUREI_11115</name>
</gene>
<comment type="function">
    <text evidence="18">Catalyzes the epimerization of the S- and R-forms of NAD(P)HX, a damaged form of NAD(P)H that is a result of enzymatic or heat-dependent hydration. This is a prerequisite for the S-specific NAD(P)H-hydrate dehydratase to allow the repair of both epimers of NAD(P)HX.</text>
</comment>
<dbReference type="RefSeq" id="WP_038613445.1">
    <property type="nucleotide sequence ID" value="NZ_CP009215.1"/>
</dbReference>
<dbReference type="InterPro" id="IPR004443">
    <property type="entry name" value="YjeF_N_dom"/>
</dbReference>
<dbReference type="HAMAP" id="MF_01965">
    <property type="entry name" value="NADHX_dehydratase"/>
    <property type="match status" value="1"/>
</dbReference>
<comment type="similarity">
    <text evidence="17">Belongs to the NnrD/CARKD family.</text>
</comment>
<keyword evidence="6 17" id="KW-0547">Nucleotide-binding</keyword>
<dbReference type="CDD" id="cd01171">
    <property type="entry name" value="YXKO-related"/>
    <property type="match status" value="1"/>
</dbReference>
<feature type="binding site" evidence="17">
    <location>
        <begin position="421"/>
        <end position="425"/>
    </location>
    <ligand>
        <name>AMP</name>
        <dbReference type="ChEBI" id="CHEBI:456215"/>
    </ligand>
</feature>
<evidence type="ECO:0000256" key="17">
    <source>
        <dbReference type="HAMAP-Rule" id="MF_01965"/>
    </source>
</evidence>
<dbReference type="GO" id="GO:0052855">
    <property type="term" value="F:ADP-dependent NAD(P)H-hydrate dehydratase activity"/>
    <property type="evidence" value="ECO:0007669"/>
    <property type="project" value="UniProtKB-UniRule"/>
</dbReference>
<keyword evidence="8 17" id="KW-0521">NADP</keyword>
<dbReference type="EMBL" id="CP009215">
    <property type="protein sequence ID" value="AIL97733.1"/>
    <property type="molecule type" value="Genomic_DNA"/>
</dbReference>
<evidence type="ECO:0000313" key="23">
    <source>
        <dbReference type="Proteomes" id="UP000028939"/>
    </source>
</evidence>
<comment type="catalytic activity">
    <reaction evidence="1 18 19">
        <text>(6R)-NADHX = (6S)-NADHX</text>
        <dbReference type="Rhea" id="RHEA:32215"/>
        <dbReference type="ChEBI" id="CHEBI:64074"/>
        <dbReference type="ChEBI" id="CHEBI:64075"/>
        <dbReference type="EC" id="5.1.99.6"/>
    </reaction>
</comment>
<keyword evidence="23" id="KW-1185">Reference proteome</keyword>
<dbReference type="InterPro" id="IPR029056">
    <property type="entry name" value="Ribokinase-like"/>
</dbReference>
<comment type="subunit">
    <text evidence="17">Homotetramer.</text>
</comment>
<comment type="similarity">
    <text evidence="3 19">In the N-terminal section; belongs to the NnrE/AIBP family.</text>
</comment>
<comment type="caution">
    <text evidence="18">Lacks conserved residue(s) required for the propagation of feature annotation.</text>
</comment>
<dbReference type="PROSITE" id="PS51383">
    <property type="entry name" value="YJEF_C_3"/>
    <property type="match status" value="1"/>
</dbReference>
<evidence type="ECO:0000256" key="5">
    <source>
        <dbReference type="ARBA" id="ARBA00022723"/>
    </source>
</evidence>
<dbReference type="EC" id="4.2.1.136" evidence="19"/>
<dbReference type="PANTHER" id="PTHR12592:SF0">
    <property type="entry name" value="ATP-DEPENDENT (S)-NAD(P)H-HYDRATE DEHYDRATASE"/>
    <property type="match status" value="1"/>
</dbReference>
<comment type="catalytic activity">
    <reaction evidence="2 18 19">
        <text>(6R)-NADPHX = (6S)-NADPHX</text>
        <dbReference type="Rhea" id="RHEA:32227"/>
        <dbReference type="ChEBI" id="CHEBI:64076"/>
        <dbReference type="ChEBI" id="CHEBI:64077"/>
        <dbReference type="EC" id="5.1.99.6"/>
    </reaction>
</comment>
<keyword evidence="13" id="KW-0511">Multifunctional enzyme</keyword>
<dbReference type="STRING" id="401472.CUREI_11115"/>
<dbReference type="GO" id="GO:0052856">
    <property type="term" value="F:NAD(P)HX epimerase activity"/>
    <property type="evidence" value="ECO:0007669"/>
    <property type="project" value="UniProtKB-UniRule"/>
</dbReference>
<evidence type="ECO:0000256" key="12">
    <source>
        <dbReference type="ARBA" id="ARBA00023239"/>
    </source>
</evidence>
<organism evidence="22 23">
    <name type="scientific">Corynebacterium ureicelerivorans</name>
    <dbReference type="NCBI Taxonomy" id="401472"/>
    <lineage>
        <taxon>Bacteria</taxon>
        <taxon>Bacillati</taxon>
        <taxon>Actinomycetota</taxon>
        <taxon>Actinomycetes</taxon>
        <taxon>Mycobacteriales</taxon>
        <taxon>Corynebacteriaceae</taxon>
        <taxon>Corynebacterium</taxon>
    </lineage>
</organism>
<feature type="domain" description="YjeF C-terminal" evidence="20">
    <location>
        <begin position="245"/>
        <end position="524"/>
    </location>
</feature>
<evidence type="ECO:0000256" key="13">
    <source>
        <dbReference type="ARBA" id="ARBA00023268"/>
    </source>
</evidence>
<reference evidence="22 23" key="1">
    <citation type="submission" date="2014-08" db="EMBL/GenBank/DDBJ databases">
        <title>Complete genome sequence of Corynebacterium ureicelerivorans DSM 45051, a lipophilic and urea-splitting isolate from a blood culture of a septicaemia patient.</title>
        <authorList>
            <person name="Tippelt A."/>
            <person name="Albersmeier A."/>
            <person name="Brinkrolf K."/>
            <person name="Ruckert C."/>
            <person name="Tauch A."/>
        </authorList>
    </citation>
    <scope>NUCLEOTIDE SEQUENCE [LARGE SCALE GENOMIC DNA]</scope>
    <source>
        <strain evidence="22 23">IMMIB RIV-2301</strain>
    </source>
</reference>
<feature type="binding site" evidence="18">
    <location>
        <position position="154"/>
    </location>
    <ligand>
        <name>(6S)-NADPHX</name>
        <dbReference type="ChEBI" id="CHEBI:64076"/>
    </ligand>
</feature>
<protein>
    <recommendedName>
        <fullName evidence="19">Bifunctional NAD(P)H-hydrate repair enzyme</fullName>
    </recommendedName>
    <alternativeName>
        <fullName evidence="19">Nicotinamide nucleotide repair protein</fullName>
    </alternativeName>
    <domain>
        <recommendedName>
            <fullName evidence="19">ADP-dependent (S)-NAD(P)H-hydrate dehydratase</fullName>
            <ecNumber evidence="19">4.2.1.136</ecNumber>
        </recommendedName>
        <alternativeName>
            <fullName evidence="19">ADP-dependent NAD(P)HX dehydratase</fullName>
        </alternativeName>
    </domain>
    <domain>
        <recommendedName>
            <fullName evidence="19">NAD(P)H-hydrate epimerase</fullName>
            <ecNumber evidence="19">5.1.99.6</ecNumber>
        </recommendedName>
    </domain>
</protein>
<dbReference type="KEGG" id="cuv:CUREI_11115"/>
<evidence type="ECO:0000256" key="1">
    <source>
        <dbReference type="ARBA" id="ARBA00000013"/>
    </source>
</evidence>
<comment type="catalytic activity">
    <reaction evidence="16 17 19">
        <text>(6S)-NADPHX + ADP = AMP + phosphate + NADPH + H(+)</text>
        <dbReference type="Rhea" id="RHEA:32235"/>
        <dbReference type="ChEBI" id="CHEBI:15378"/>
        <dbReference type="ChEBI" id="CHEBI:43474"/>
        <dbReference type="ChEBI" id="CHEBI:57783"/>
        <dbReference type="ChEBI" id="CHEBI:64076"/>
        <dbReference type="ChEBI" id="CHEBI:456215"/>
        <dbReference type="ChEBI" id="CHEBI:456216"/>
        <dbReference type="EC" id="4.2.1.136"/>
    </reaction>
</comment>
<evidence type="ECO:0000256" key="9">
    <source>
        <dbReference type="ARBA" id="ARBA00022958"/>
    </source>
</evidence>
<evidence type="ECO:0000256" key="14">
    <source>
        <dbReference type="ARBA" id="ARBA00025153"/>
    </source>
</evidence>
<feature type="binding site" evidence="18">
    <location>
        <position position="121"/>
    </location>
    <ligand>
        <name>K(+)</name>
        <dbReference type="ChEBI" id="CHEBI:29103"/>
    </ligand>
</feature>
<dbReference type="InterPro" id="IPR000631">
    <property type="entry name" value="CARKD"/>
</dbReference>
<comment type="function">
    <text evidence="17">Catalyzes the dehydration of the S-form of NAD(P)HX at the expense of ADP, which is converted to AMP. Together with NAD(P)HX epimerase, which catalyzes the epimerization of the S- and R-forms, the enzyme allows the repair of both epimers of NAD(P)HX, a damaged form of NAD(P)H that is a result of enzymatic or heat-dependent hydration.</text>
</comment>
<dbReference type="GO" id="GO:0005524">
    <property type="term" value="F:ATP binding"/>
    <property type="evidence" value="ECO:0007669"/>
    <property type="project" value="UniProtKB-UniRule"/>
</dbReference>
<dbReference type="Pfam" id="PF01256">
    <property type="entry name" value="Carb_kinase"/>
    <property type="match status" value="1"/>
</dbReference>
<comment type="similarity">
    <text evidence="4 19">In the C-terminal section; belongs to the NnrD/CARKD family.</text>
</comment>
<feature type="binding site" evidence="17">
    <location>
        <position position="453"/>
    </location>
    <ligand>
        <name>(6S)-NADPHX</name>
        <dbReference type="ChEBI" id="CHEBI:64076"/>
    </ligand>
</feature>
<evidence type="ECO:0000256" key="2">
    <source>
        <dbReference type="ARBA" id="ARBA00000909"/>
    </source>
</evidence>
<sequence>MDDFTWTAAHIRQAEKELLERQTEPDQLMRAAAAAVAQAARDMREGSANRPGKVLVVAGPGGNGGDGLYAGAELAELGEEVEAYLTAGTAHEPALEAFRRAGGRALDELPDSPWEYALAIDAITGIGGTAGLRDELAEVVELLDYPLLKVLSVDVPSGVAADSGDGGALHVTAEATVTFGGWRRAHGLHPACGTQLLADIGVGERMLSQALGQLAEEAQLGETLLLNVTRACPPGEEWSAPLEHMRPAHVSSVEPHPADDKYSGGVVGIRAGSGQYPGAALLSVSGALYATPSMVRYVGPQAAEVVRAHPEVVATQELDEAGRVQAWVFGPGAGTDETAARELAWVLRQEVPVLIDADGLTLLCDHPDLLGQLHDREHPTVLTPHDGEFARLREAAQVPASNRLEETLQLAAALGATVLRKGRCTVIASPPDADTAYAVDAGHSWAATPGSGDVLSGLAGARIALAAARTEDPGFLATEVAEAVNYAANVHALAAALAADTQFGPAPAPASRIADFIREATAALTDA</sequence>
<dbReference type="SUPFAM" id="SSF53613">
    <property type="entry name" value="Ribokinase-like"/>
    <property type="match status" value="1"/>
</dbReference>
<keyword evidence="5 18" id="KW-0479">Metal-binding</keyword>
<evidence type="ECO:0000256" key="6">
    <source>
        <dbReference type="ARBA" id="ARBA00022741"/>
    </source>
</evidence>
<feature type="binding site" evidence="17">
    <location>
        <position position="385"/>
    </location>
    <ligand>
        <name>(6S)-NADPHX</name>
        <dbReference type="ChEBI" id="CHEBI:64076"/>
    </ligand>
</feature>
<dbReference type="HOGENOM" id="CLU_024853_4_0_11"/>
<feature type="binding site" evidence="18">
    <location>
        <position position="63"/>
    </location>
    <ligand>
        <name>K(+)</name>
        <dbReference type="ChEBI" id="CHEBI:29103"/>
    </ligand>
</feature>